<organism evidence="1 2">
    <name type="scientific">Sphaerisporangium aureirubrum</name>
    <dbReference type="NCBI Taxonomy" id="1544736"/>
    <lineage>
        <taxon>Bacteria</taxon>
        <taxon>Bacillati</taxon>
        <taxon>Actinomycetota</taxon>
        <taxon>Actinomycetes</taxon>
        <taxon>Streptosporangiales</taxon>
        <taxon>Streptosporangiaceae</taxon>
        <taxon>Sphaerisporangium</taxon>
    </lineage>
</organism>
<evidence type="ECO:0000313" key="1">
    <source>
        <dbReference type="EMBL" id="MFC6081020.1"/>
    </source>
</evidence>
<accession>A0ABW1NDI9</accession>
<name>A0ABW1NDI9_9ACTN</name>
<evidence type="ECO:0000313" key="2">
    <source>
        <dbReference type="Proteomes" id="UP001596137"/>
    </source>
</evidence>
<proteinExistence type="predicted"/>
<reference evidence="2" key="1">
    <citation type="journal article" date="2019" name="Int. J. Syst. Evol. Microbiol.">
        <title>The Global Catalogue of Microorganisms (GCM) 10K type strain sequencing project: providing services to taxonomists for standard genome sequencing and annotation.</title>
        <authorList>
            <consortium name="The Broad Institute Genomics Platform"/>
            <consortium name="The Broad Institute Genome Sequencing Center for Infectious Disease"/>
            <person name="Wu L."/>
            <person name="Ma J."/>
        </authorList>
    </citation>
    <scope>NUCLEOTIDE SEQUENCE [LARGE SCALE GENOMIC DNA]</scope>
    <source>
        <strain evidence="2">JCM 30346</strain>
    </source>
</reference>
<keyword evidence="2" id="KW-1185">Reference proteome</keyword>
<comment type="caution">
    <text evidence="1">The sequence shown here is derived from an EMBL/GenBank/DDBJ whole genome shotgun (WGS) entry which is preliminary data.</text>
</comment>
<sequence>MIRDPRFLISQRPYAVDLTSLRFTLREAMPGSGRVFYDCRIDAVWFRRRKGTTVACIGTLWDLQDDRPADAVQFLERHADGRYGGDCDGRWDGQRYWGAQEPDVIERHLALLRPMLDGYPAIPDGYDGWWRF</sequence>
<dbReference type="EMBL" id="JBHSRF010000007">
    <property type="protein sequence ID" value="MFC6081020.1"/>
    <property type="molecule type" value="Genomic_DNA"/>
</dbReference>
<dbReference type="Proteomes" id="UP001596137">
    <property type="component" value="Unassembled WGS sequence"/>
</dbReference>
<gene>
    <name evidence="1" type="ORF">ACFP1K_07595</name>
</gene>
<protein>
    <submittedName>
        <fullName evidence="1">Uncharacterized protein</fullName>
    </submittedName>
</protein>
<dbReference type="RefSeq" id="WP_380748417.1">
    <property type="nucleotide sequence ID" value="NZ_JBHSRF010000007.1"/>
</dbReference>